<evidence type="ECO:0000256" key="5">
    <source>
        <dbReference type="ARBA" id="ARBA00045658"/>
    </source>
</evidence>
<evidence type="ECO:0000256" key="4">
    <source>
        <dbReference type="ARBA" id="ARBA00034320"/>
    </source>
</evidence>
<keyword evidence="2" id="KW-0378">Hydrolase</keyword>
<dbReference type="InterPro" id="IPR051316">
    <property type="entry name" value="Zinc-reg_GTPase_activator"/>
</dbReference>
<dbReference type="GO" id="GO:0005737">
    <property type="term" value="C:cytoplasm"/>
    <property type="evidence" value="ECO:0007669"/>
    <property type="project" value="TreeGrafter"/>
</dbReference>
<dbReference type="KEGG" id="fax:FUAX_08760"/>
<dbReference type="Gene3D" id="3.30.1220.10">
    <property type="entry name" value="CobW-like, C-terminal domain"/>
    <property type="match status" value="1"/>
</dbReference>
<dbReference type="PANTHER" id="PTHR13748">
    <property type="entry name" value="COBW-RELATED"/>
    <property type="match status" value="1"/>
</dbReference>
<evidence type="ECO:0000259" key="7">
    <source>
        <dbReference type="SMART" id="SM00833"/>
    </source>
</evidence>
<dbReference type="EMBL" id="AP025314">
    <property type="protein sequence ID" value="BDD08444.1"/>
    <property type="molecule type" value="Genomic_DNA"/>
</dbReference>
<name>A0AAU9C8X0_9BACT</name>
<dbReference type="InterPro" id="IPR011629">
    <property type="entry name" value="CobW-like_C"/>
</dbReference>
<dbReference type="RefSeq" id="WP_338393706.1">
    <property type="nucleotide sequence ID" value="NZ_AP025314.1"/>
</dbReference>
<dbReference type="GO" id="GO:0000166">
    <property type="term" value="F:nucleotide binding"/>
    <property type="evidence" value="ECO:0007669"/>
    <property type="project" value="UniProtKB-KW"/>
</dbReference>
<keyword evidence="3" id="KW-0143">Chaperone</keyword>
<evidence type="ECO:0000256" key="3">
    <source>
        <dbReference type="ARBA" id="ARBA00023186"/>
    </source>
</evidence>
<dbReference type="SUPFAM" id="SSF52540">
    <property type="entry name" value="P-loop containing nucleoside triphosphate hydrolases"/>
    <property type="match status" value="1"/>
</dbReference>
<keyword evidence="9" id="KW-1185">Reference proteome</keyword>
<accession>A0AAU9C8X0</accession>
<dbReference type="Pfam" id="PF07683">
    <property type="entry name" value="CobW_C"/>
    <property type="match status" value="1"/>
</dbReference>
<dbReference type="InterPro" id="IPR027417">
    <property type="entry name" value="P-loop_NTPase"/>
</dbReference>
<comment type="function">
    <text evidence="5">Zinc chaperone that directly transfers zinc cofactor to target proteins, thereby activating them. Zinc is transferred from the CXCC motif in the GTPase domain to the zinc binding site in target proteins in a process requiring GTP hydrolysis.</text>
</comment>
<sequence>MRKQAPVTILTGYLGAGKTTLLNRLVEAYPEKKFAVIENEFGDEGIDGELVKAEKGGLYELSNGCVCCDLSSDLVKALGDLMLSDFEYGHVLIEATGVADPAGIVATVSTETHISEFFKIDGVLALVDAEAFDLQLLNDPVAGRQVAFADFVLMNKCADVPAERLESLEKELKEMSPGAGLRRTDFARDVEGLLSLGSGKSRRLTDFLTENSGGHTNARSFSVVLDGSFNPTKLHYWLSGVLAFNDGLYRIKGVLDLAGSDRKAVLQSVMVKYSLVGGGMWKPEEKKTSKVVFIGRELDKEKLVEGLKSCMSD</sequence>
<evidence type="ECO:0000313" key="9">
    <source>
        <dbReference type="Proteomes" id="UP001348817"/>
    </source>
</evidence>
<comment type="catalytic activity">
    <reaction evidence="6">
        <text>GTP + H2O = GDP + phosphate + H(+)</text>
        <dbReference type="Rhea" id="RHEA:19669"/>
        <dbReference type="ChEBI" id="CHEBI:15377"/>
        <dbReference type="ChEBI" id="CHEBI:15378"/>
        <dbReference type="ChEBI" id="CHEBI:37565"/>
        <dbReference type="ChEBI" id="CHEBI:43474"/>
        <dbReference type="ChEBI" id="CHEBI:58189"/>
    </reaction>
    <physiologicalReaction direction="left-to-right" evidence="6">
        <dbReference type="Rhea" id="RHEA:19670"/>
    </physiologicalReaction>
</comment>
<dbReference type="GO" id="GO:0016787">
    <property type="term" value="F:hydrolase activity"/>
    <property type="evidence" value="ECO:0007669"/>
    <property type="project" value="UniProtKB-KW"/>
</dbReference>
<keyword evidence="1" id="KW-0547">Nucleotide-binding</keyword>
<evidence type="ECO:0000256" key="6">
    <source>
        <dbReference type="ARBA" id="ARBA00049117"/>
    </source>
</evidence>
<dbReference type="Gene3D" id="3.40.50.300">
    <property type="entry name" value="P-loop containing nucleotide triphosphate hydrolases"/>
    <property type="match status" value="1"/>
</dbReference>
<evidence type="ECO:0000313" key="8">
    <source>
        <dbReference type="EMBL" id="BDD08444.1"/>
    </source>
</evidence>
<dbReference type="PANTHER" id="PTHR13748:SF62">
    <property type="entry name" value="COBW DOMAIN-CONTAINING PROTEIN"/>
    <property type="match status" value="1"/>
</dbReference>
<dbReference type="CDD" id="cd03112">
    <property type="entry name" value="CobW-like"/>
    <property type="match status" value="1"/>
</dbReference>
<dbReference type="SMART" id="SM00833">
    <property type="entry name" value="CobW_C"/>
    <property type="match status" value="1"/>
</dbReference>
<proteinExistence type="inferred from homology"/>
<evidence type="ECO:0000256" key="2">
    <source>
        <dbReference type="ARBA" id="ARBA00022801"/>
    </source>
</evidence>
<evidence type="ECO:0000256" key="1">
    <source>
        <dbReference type="ARBA" id="ARBA00022741"/>
    </source>
</evidence>
<dbReference type="InterPro" id="IPR036627">
    <property type="entry name" value="CobW-likC_sf"/>
</dbReference>
<dbReference type="SUPFAM" id="SSF90002">
    <property type="entry name" value="Hypothetical protein YjiA, C-terminal domain"/>
    <property type="match status" value="1"/>
</dbReference>
<comment type="similarity">
    <text evidence="4">Belongs to the SIMIBI class G3E GTPase family. ZNG1 subfamily.</text>
</comment>
<dbReference type="Pfam" id="PF02492">
    <property type="entry name" value="cobW"/>
    <property type="match status" value="1"/>
</dbReference>
<reference evidence="8 9" key="1">
    <citation type="submission" date="2021-12" db="EMBL/GenBank/DDBJ databases">
        <title>Genome sequencing of bacteria with rrn-lacking chromosome and rrn-plasmid.</title>
        <authorList>
            <person name="Anda M."/>
            <person name="Iwasaki W."/>
        </authorList>
    </citation>
    <scope>NUCLEOTIDE SEQUENCE [LARGE SCALE GENOMIC DNA]</scope>
    <source>
        <strain evidence="8 9">DSM 100852</strain>
    </source>
</reference>
<dbReference type="InterPro" id="IPR003495">
    <property type="entry name" value="CobW/HypB/UreG_nucleotide-bd"/>
</dbReference>
<dbReference type="AlphaFoldDB" id="A0AAU9C8X0"/>
<protein>
    <submittedName>
        <fullName evidence="8">Cobalamin biosynthesis protein CobW</fullName>
    </submittedName>
</protein>
<gene>
    <name evidence="8" type="ORF">FUAX_08760</name>
</gene>
<organism evidence="8 9">
    <name type="scientific">Fulvitalea axinellae</name>
    <dbReference type="NCBI Taxonomy" id="1182444"/>
    <lineage>
        <taxon>Bacteria</taxon>
        <taxon>Pseudomonadati</taxon>
        <taxon>Bacteroidota</taxon>
        <taxon>Cytophagia</taxon>
        <taxon>Cytophagales</taxon>
        <taxon>Persicobacteraceae</taxon>
        <taxon>Fulvitalea</taxon>
    </lineage>
</organism>
<dbReference type="Proteomes" id="UP001348817">
    <property type="component" value="Chromosome"/>
</dbReference>
<feature type="domain" description="CobW C-terminal" evidence="7">
    <location>
        <begin position="218"/>
        <end position="311"/>
    </location>
</feature>